<dbReference type="SMART" id="SM00066">
    <property type="entry name" value="GAL4"/>
    <property type="match status" value="1"/>
</dbReference>
<sequence>MPQLPSVSELMISTAAKPVATNSHPASSTASSTTPPPTTVPTYQHTRTPRSPLVPRISSFTSTSAYSLPPPGPLRRLTDPNITATANSSNTTSPTSTHPSNPVNGDYFNHYQINQRTSVSSSIDPLSRQASSNQFSTVNSSPPLTNQTTTNVAPTSNPYAFSYESYPANASYPNGSAVYGNAMAPPQPHPQMNGPVHQAPPPPPPGYPQHAYYYPAMFPPPQAMGPAPGVPPGVPGEYPYIYAANGYYQLQQQPNAGPVPSHQGAGSPYEENNALMNKRRIIKRRTRTGCFTCRKRRIKCDERKPTCYNCERSKKVCLGYENLNIINKKKRDTSLDLDQQQQPQEHLHQEHLHQEHLHQEHLHQEQLHHEQHPQHSASYPTLPAPQGYIPKATSMIPNGRTGSTSGSNGKVSVHDLIK</sequence>
<dbReference type="eggNOG" id="ENOG502QT9U">
    <property type="taxonomic scope" value="Eukaryota"/>
</dbReference>
<dbReference type="GO" id="GO:0000981">
    <property type="term" value="F:DNA-binding transcription factor activity, RNA polymerase II-specific"/>
    <property type="evidence" value="ECO:0007669"/>
    <property type="project" value="InterPro"/>
</dbReference>
<keyword evidence="6" id="KW-0539">Nucleus</keyword>
<evidence type="ECO:0000256" key="4">
    <source>
        <dbReference type="ARBA" id="ARBA00023125"/>
    </source>
</evidence>
<dbReference type="InParanoid" id="A3LZT2"/>
<feature type="compositionally biased region" description="Basic and acidic residues" evidence="7">
    <location>
        <begin position="345"/>
        <end position="373"/>
    </location>
</feature>
<evidence type="ECO:0000256" key="5">
    <source>
        <dbReference type="ARBA" id="ARBA00023163"/>
    </source>
</evidence>
<keyword evidence="3" id="KW-0805">Transcription regulation</keyword>
<evidence type="ECO:0000256" key="6">
    <source>
        <dbReference type="ARBA" id="ARBA00023242"/>
    </source>
</evidence>
<feature type="region of interest" description="Disordered" evidence="7">
    <location>
        <begin position="333"/>
        <end position="418"/>
    </location>
</feature>
<evidence type="ECO:0000259" key="8">
    <source>
        <dbReference type="PROSITE" id="PS50048"/>
    </source>
</evidence>
<evidence type="ECO:0000313" key="10">
    <source>
        <dbReference type="Proteomes" id="UP000002258"/>
    </source>
</evidence>
<reference evidence="9 10" key="1">
    <citation type="journal article" date="2007" name="Nat. Biotechnol.">
        <title>Genome sequence of the lignocellulose-bioconverting and xylose-fermenting yeast Pichia stipitis.</title>
        <authorList>
            <person name="Jeffries T.W."/>
            <person name="Grigoriev I.V."/>
            <person name="Grimwood J."/>
            <person name="Laplaza J.M."/>
            <person name="Aerts A."/>
            <person name="Salamov A."/>
            <person name="Schmutz J."/>
            <person name="Lindquist E."/>
            <person name="Dehal P."/>
            <person name="Shapiro H."/>
            <person name="Jin Y.S."/>
            <person name="Passoth V."/>
            <person name="Richardson P.M."/>
        </authorList>
    </citation>
    <scope>NUCLEOTIDE SEQUENCE [LARGE SCALE GENOMIC DNA]</scope>
    <source>
        <strain evidence="10">ATCC 58785 / CBS 6054 / NBRC 10063 / NRRL Y-11545</strain>
    </source>
</reference>
<dbReference type="PROSITE" id="PS00463">
    <property type="entry name" value="ZN2_CY6_FUNGAL_1"/>
    <property type="match status" value="1"/>
</dbReference>
<dbReference type="InterPro" id="IPR001138">
    <property type="entry name" value="Zn2Cys6_DnaBD"/>
</dbReference>
<dbReference type="InterPro" id="IPR036864">
    <property type="entry name" value="Zn2-C6_fun-type_DNA-bd_sf"/>
</dbReference>
<dbReference type="Gene3D" id="4.10.240.10">
    <property type="entry name" value="Zn(2)-C6 fungal-type DNA-binding domain"/>
    <property type="match status" value="1"/>
</dbReference>
<dbReference type="GeneID" id="4841045"/>
<dbReference type="GO" id="GO:0008270">
    <property type="term" value="F:zinc ion binding"/>
    <property type="evidence" value="ECO:0007669"/>
    <property type="project" value="InterPro"/>
</dbReference>
<keyword evidence="4" id="KW-0238">DNA-binding</keyword>
<accession>A3LZT2</accession>
<organism evidence="9 10">
    <name type="scientific">Scheffersomyces stipitis (strain ATCC 58785 / CBS 6054 / NBRC 10063 / NRRL Y-11545)</name>
    <name type="common">Yeast</name>
    <name type="synonym">Pichia stipitis</name>
    <dbReference type="NCBI Taxonomy" id="322104"/>
    <lineage>
        <taxon>Eukaryota</taxon>
        <taxon>Fungi</taxon>
        <taxon>Dikarya</taxon>
        <taxon>Ascomycota</taxon>
        <taxon>Saccharomycotina</taxon>
        <taxon>Pichiomycetes</taxon>
        <taxon>Debaryomycetaceae</taxon>
        <taxon>Scheffersomyces</taxon>
    </lineage>
</organism>
<evidence type="ECO:0000256" key="2">
    <source>
        <dbReference type="ARBA" id="ARBA00022833"/>
    </source>
</evidence>
<dbReference type="GO" id="GO:0003677">
    <property type="term" value="F:DNA binding"/>
    <property type="evidence" value="ECO:0007669"/>
    <property type="project" value="UniProtKB-KW"/>
</dbReference>
<name>A3LZT2_PICST</name>
<feature type="region of interest" description="Disordered" evidence="7">
    <location>
        <begin position="119"/>
        <end position="153"/>
    </location>
</feature>
<dbReference type="Pfam" id="PF00172">
    <property type="entry name" value="Zn_clus"/>
    <property type="match status" value="1"/>
</dbReference>
<keyword evidence="2" id="KW-0862">Zinc</keyword>
<feature type="compositionally biased region" description="Low complexity" evidence="7">
    <location>
        <begin position="80"/>
        <end position="102"/>
    </location>
</feature>
<protein>
    <submittedName>
        <fullName evidence="9">Fungal transcriptional regulatory protein</fullName>
    </submittedName>
</protein>
<dbReference type="STRING" id="322104.A3LZT2"/>
<evidence type="ECO:0000256" key="1">
    <source>
        <dbReference type="ARBA" id="ARBA00022723"/>
    </source>
</evidence>
<dbReference type="OMA" id="NCSRMGI"/>
<dbReference type="KEGG" id="pic:PICST_68429"/>
<feature type="compositionally biased region" description="Low complexity" evidence="7">
    <location>
        <begin position="20"/>
        <end position="33"/>
    </location>
</feature>
<feature type="domain" description="Zn(2)-C6 fungal-type" evidence="8">
    <location>
        <begin position="289"/>
        <end position="317"/>
    </location>
</feature>
<keyword evidence="5" id="KW-0804">Transcription</keyword>
<evidence type="ECO:0000256" key="7">
    <source>
        <dbReference type="SAM" id="MobiDB-lite"/>
    </source>
</evidence>
<dbReference type="HOGENOM" id="CLU_613927_0_0_1"/>
<dbReference type="RefSeq" id="XP_001386626.2">
    <property type="nucleotide sequence ID" value="XM_001386589.1"/>
</dbReference>
<dbReference type="PANTHER" id="PTHR36206">
    <property type="entry name" value="ASPERCRYPTIN BIOSYNTHESIS CLUSTER-SPECIFIC TRANSCRIPTION REGULATOR ATNN-RELATED"/>
    <property type="match status" value="1"/>
</dbReference>
<keyword evidence="1" id="KW-0479">Metal-binding</keyword>
<evidence type="ECO:0000256" key="3">
    <source>
        <dbReference type="ARBA" id="ARBA00023015"/>
    </source>
</evidence>
<gene>
    <name evidence="9" type="primary">FST13</name>
    <name evidence="9" type="ORF">PICST_68429</name>
</gene>
<dbReference type="AlphaFoldDB" id="A3LZT2"/>
<dbReference type="EMBL" id="CP000502">
    <property type="protein sequence ID" value="ABN68597.2"/>
    <property type="molecule type" value="Genomic_DNA"/>
</dbReference>
<dbReference type="InterPro" id="IPR052360">
    <property type="entry name" value="Transcr_Regulatory_Proteins"/>
</dbReference>
<dbReference type="OrthoDB" id="3598904at2759"/>
<feature type="compositionally biased region" description="Low complexity" evidence="7">
    <location>
        <begin position="398"/>
        <end position="409"/>
    </location>
</feature>
<proteinExistence type="predicted"/>
<keyword evidence="10" id="KW-1185">Reference proteome</keyword>
<dbReference type="Proteomes" id="UP000002258">
    <property type="component" value="Chromosome 8"/>
</dbReference>
<dbReference type="PROSITE" id="PS50048">
    <property type="entry name" value="ZN2_CY6_FUNGAL_2"/>
    <property type="match status" value="1"/>
</dbReference>
<feature type="region of interest" description="Disordered" evidence="7">
    <location>
        <begin position="15"/>
        <end position="106"/>
    </location>
</feature>
<dbReference type="CDD" id="cd00067">
    <property type="entry name" value="GAL4"/>
    <property type="match status" value="1"/>
</dbReference>
<dbReference type="SUPFAM" id="SSF57701">
    <property type="entry name" value="Zn2/Cys6 DNA-binding domain"/>
    <property type="match status" value="1"/>
</dbReference>
<evidence type="ECO:0000313" key="9">
    <source>
        <dbReference type="EMBL" id="ABN68597.2"/>
    </source>
</evidence>
<dbReference type="PANTHER" id="PTHR36206:SF13">
    <property type="entry name" value="TRANSCRIPTIONAL REGULATORY PROTEIN MOC3"/>
    <property type="match status" value="1"/>
</dbReference>